<dbReference type="Pfam" id="PF02836">
    <property type="entry name" value="Glyco_hydro_2_C"/>
    <property type="match status" value="1"/>
</dbReference>
<proteinExistence type="inferred from homology"/>
<dbReference type="SUPFAM" id="SSF51445">
    <property type="entry name" value="(Trans)glycosidases"/>
    <property type="match status" value="1"/>
</dbReference>
<dbReference type="FunFam" id="3.20.20.80:FF:000018">
    <property type="entry name" value="Beta-galactosidase"/>
    <property type="match status" value="1"/>
</dbReference>
<evidence type="ECO:0000256" key="5">
    <source>
        <dbReference type="ARBA" id="ARBA00022801"/>
    </source>
</evidence>
<dbReference type="PANTHER" id="PTHR46323:SF2">
    <property type="entry name" value="BETA-GALACTOSIDASE"/>
    <property type="match status" value="1"/>
</dbReference>
<dbReference type="SUPFAM" id="SSF74650">
    <property type="entry name" value="Galactose mutarotase-like"/>
    <property type="match status" value="1"/>
</dbReference>
<dbReference type="InterPro" id="IPR023230">
    <property type="entry name" value="Glyco_hydro_2_CS"/>
</dbReference>
<dbReference type="InterPro" id="IPR011013">
    <property type="entry name" value="Gal_mutarotase_sf_dom"/>
</dbReference>
<dbReference type="InterPro" id="IPR004199">
    <property type="entry name" value="B-gal_small/dom_5"/>
</dbReference>
<evidence type="ECO:0000256" key="7">
    <source>
        <dbReference type="ARBA" id="ARBA00032230"/>
    </source>
</evidence>
<dbReference type="InterPro" id="IPR017853">
    <property type="entry name" value="GH"/>
</dbReference>
<dbReference type="PANTHER" id="PTHR46323">
    <property type="entry name" value="BETA-GALACTOSIDASE"/>
    <property type="match status" value="1"/>
</dbReference>
<dbReference type="InterPro" id="IPR050347">
    <property type="entry name" value="Bact_Beta-galactosidase"/>
</dbReference>
<dbReference type="Pfam" id="PF02837">
    <property type="entry name" value="Glyco_hydro_2_N"/>
    <property type="match status" value="1"/>
</dbReference>
<evidence type="ECO:0000313" key="10">
    <source>
        <dbReference type="EMBL" id="PZT55385.1"/>
    </source>
</evidence>
<comment type="caution">
    <text evidence="10">The sequence shown here is derived from an EMBL/GenBank/DDBJ whole genome shotgun (WGS) entry which is preliminary data.</text>
</comment>
<evidence type="ECO:0000256" key="4">
    <source>
        <dbReference type="ARBA" id="ARBA00013303"/>
    </source>
</evidence>
<feature type="domain" description="Beta galactosidase small chain/" evidence="9">
    <location>
        <begin position="776"/>
        <end position="1107"/>
    </location>
</feature>
<dbReference type="InterPro" id="IPR013783">
    <property type="entry name" value="Ig-like_fold"/>
</dbReference>
<dbReference type="PROSITE" id="PS00608">
    <property type="entry name" value="GLYCOSYL_HYDROL_F2_2"/>
    <property type="match status" value="1"/>
</dbReference>
<dbReference type="InterPro" id="IPR006101">
    <property type="entry name" value="Glyco_hydro_2"/>
</dbReference>
<evidence type="ECO:0000256" key="1">
    <source>
        <dbReference type="ARBA" id="ARBA00001412"/>
    </source>
</evidence>
<keyword evidence="5 8" id="KW-0378">Hydrolase</keyword>
<dbReference type="Gene3D" id="2.60.40.10">
    <property type="entry name" value="Immunoglobulins"/>
    <property type="match status" value="2"/>
</dbReference>
<dbReference type="InterPro" id="IPR023232">
    <property type="entry name" value="Glyco_hydro_2_AS"/>
</dbReference>
<evidence type="ECO:0000256" key="6">
    <source>
        <dbReference type="ARBA" id="ARBA00023295"/>
    </source>
</evidence>
<dbReference type="AlphaFoldDB" id="A0A2W6NI88"/>
<dbReference type="FunFam" id="2.60.40.10:FF:000680">
    <property type="entry name" value="Beta-galactosidase"/>
    <property type="match status" value="1"/>
</dbReference>
<dbReference type="GO" id="GO:0005990">
    <property type="term" value="P:lactose catabolic process"/>
    <property type="evidence" value="ECO:0007669"/>
    <property type="project" value="TreeGrafter"/>
</dbReference>
<comment type="catalytic activity">
    <reaction evidence="1 8">
        <text>Hydrolysis of terminal non-reducing beta-D-galactose residues in beta-D-galactosides.</text>
        <dbReference type="EC" id="3.2.1.23"/>
    </reaction>
</comment>
<evidence type="ECO:0000256" key="8">
    <source>
        <dbReference type="RuleBase" id="RU361154"/>
    </source>
</evidence>
<gene>
    <name evidence="10" type="ORF">DN757_11875</name>
</gene>
<dbReference type="InterPro" id="IPR006103">
    <property type="entry name" value="Glyco_hydro_2_cat"/>
</dbReference>
<sequence length="1109" mass="124840">MRKKLVHIPPANGYPEWNNNPETFQVNRLPAHANMVAFPSIEEALSSEFTASPWYQSLNGLWRFSFAETPEQRITSFYEHGYDASSWDEISVPSNWQLQGYDYPHYTNMTYPWVEREPELKPPFAPATYNPVGSYIRTFTVPADWKDRPVLLHFEGVESAFYVWVNGELVGYSEDTFTPAEFDITAYLTEGENKLAVEVYRWCDASWLENQDFWRLSGIFRGVYLHSPSPVQIADFFVRTELDEAYQDAELQLDVKLYHHHAGQHVDGLTVQAQLYDAEQQVVWDEPLAAEVSFANEEELTLSLSASVVSPLLWSAETPNLYTLVLSIQNASGETVEAVRSRVGFRKFEIKDGLMKINGKRIVFKGVNRHEFSPDAGRAIGREDMIRDIELMKAYNVNAVRTSHYPNQTLWYELCDEYGLYVIDETNLETHGTWYYGQKEMNDDNIPASKPEWRDNVIDRCNSMFQRDKNHPSIIIWSLGNESFGGDNFIAMYDYLKQADPTRLVHYEGTYHYRASDSASDIESTMYISPNDIEQYARMKGDKKPYIICEYSHAMGNSCGGLHLYWEMFDKYEILQGAFIWDWVDQSIRTKTADGVEYLAYGGDFGESPHDGNFCGNGLILADKTVTPKLEEVKKCYQNVRMSALNLQTRLIRITNHFLFTDLNQYALAWTLSHNGVPVEKGHLDIAAQPGESIEVHIPYTASSDLFTEAVLTVSLVTKKAEKWAEAGHEIGWEQFVVSPRLRAIQQVVAGQGDVLQVQELASNELQEGQAQDELSAVAGHVSLRFNKGTGALTSYQINQQELLLSPARANFWRAMTDNDLGNKLNERAAFWRDAHATNKLIRFEHHTDEQGCHVTTDYTWDASPGTTLYITYHIKPNSELEISQTLVPGAGLPELPEFGMLFELKDRLDTISWYGRGPHDNYIDRLTSARLGYYTGAVRDQFVPYLKPQECGNKTDVRFAAITSAVGGTGGNDGAAGNAVIGENVANASLDGNTGVNGNAAHDGNAGNAVNALSIANDGNAGNAAHGSSGLYFEATAPFEINALPWSPEELEANDHVYKLPVSSHTIARINYMQMGVGGDDSWSARTHPEYTLQANRPYHFTFTVKPV</sequence>
<dbReference type="SMART" id="SM01038">
    <property type="entry name" value="Bgal_small_N"/>
    <property type="match status" value="1"/>
</dbReference>
<dbReference type="EC" id="3.2.1.23" evidence="3 8"/>
<keyword evidence="6 8" id="KW-0326">Glycosidase</keyword>
<dbReference type="Pfam" id="PF02929">
    <property type="entry name" value="Bgal_small_N"/>
    <property type="match status" value="1"/>
</dbReference>
<dbReference type="SUPFAM" id="SSF49785">
    <property type="entry name" value="Galactose-binding domain-like"/>
    <property type="match status" value="1"/>
</dbReference>
<name>A0A2W6NI88_9BACL</name>
<dbReference type="InterPro" id="IPR032312">
    <property type="entry name" value="LacZ_4"/>
</dbReference>
<dbReference type="InterPro" id="IPR006104">
    <property type="entry name" value="Glyco_hydro_2_N"/>
</dbReference>
<dbReference type="Gene3D" id="3.20.20.80">
    <property type="entry name" value="Glycosidases"/>
    <property type="match status" value="1"/>
</dbReference>
<dbReference type="Proteomes" id="UP000249204">
    <property type="component" value="Unassembled WGS sequence"/>
</dbReference>
<dbReference type="EMBL" id="QKWW01000031">
    <property type="protein sequence ID" value="PZT55385.1"/>
    <property type="molecule type" value="Genomic_DNA"/>
</dbReference>
<dbReference type="InterPro" id="IPR036156">
    <property type="entry name" value="Beta-gal/glucu_dom_sf"/>
</dbReference>
<evidence type="ECO:0000256" key="2">
    <source>
        <dbReference type="ARBA" id="ARBA00007401"/>
    </source>
</evidence>
<accession>A0A2W6NI88</accession>
<dbReference type="Gene3D" id="2.70.98.10">
    <property type="match status" value="2"/>
</dbReference>
<organism evidence="10 11">
    <name type="scientific">Paenibacillus silvae</name>
    <dbReference type="NCBI Taxonomy" id="1325358"/>
    <lineage>
        <taxon>Bacteria</taxon>
        <taxon>Bacillati</taxon>
        <taxon>Bacillota</taxon>
        <taxon>Bacilli</taxon>
        <taxon>Bacillales</taxon>
        <taxon>Paenibacillaceae</taxon>
        <taxon>Paenibacillus</taxon>
    </lineage>
</organism>
<dbReference type="GO" id="GO:0004565">
    <property type="term" value="F:beta-galactosidase activity"/>
    <property type="evidence" value="ECO:0007669"/>
    <property type="project" value="UniProtKB-EC"/>
</dbReference>
<dbReference type="SUPFAM" id="SSF49303">
    <property type="entry name" value="beta-Galactosidase/glucuronidase domain"/>
    <property type="match status" value="2"/>
</dbReference>
<dbReference type="Gene3D" id="2.60.120.260">
    <property type="entry name" value="Galactose-binding domain-like"/>
    <property type="match status" value="1"/>
</dbReference>
<dbReference type="RefSeq" id="WP_111270445.1">
    <property type="nucleotide sequence ID" value="NZ_QKWW01000031.1"/>
</dbReference>
<dbReference type="Pfam" id="PF16353">
    <property type="entry name" value="LacZ_4"/>
    <property type="match status" value="1"/>
</dbReference>
<dbReference type="GO" id="GO:0030246">
    <property type="term" value="F:carbohydrate binding"/>
    <property type="evidence" value="ECO:0007669"/>
    <property type="project" value="InterPro"/>
</dbReference>
<dbReference type="InterPro" id="IPR014718">
    <property type="entry name" value="GH-type_carb-bd"/>
</dbReference>
<comment type="similarity">
    <text evidence="2 8">Belongs to the glycosyl hydrolase 2 family.</text>
</comment>
<protein>
    <recommendedName>
        <fullName evidence="4 8">Beta-galactosidase</fullName>
        <ecNumber evidence="3 8">3.2.1.23</ecNumber>
    </recommendedName>
    <alternativeName>
        <fullName evidence="7 8">Lactase</fullName>
    </alternativeName>
</protein>
<dbReference type="GO" id="GO:0009341">
    <property type="term" value="C:beta-galactosidase complex"/>
    <property type="evidence" value="ECO:0007669"/>
    <property type="project" value="InterPro"/>
</dbReference>
<dbReference type="InterPro" id="IPR008979">
    <property type="entry name" value="Galactose-bd-like_sf"/>
</dbReference>
<dbReference type="Pfam" id="PF00703">
    <property type="entry name" value="Glyco_hydro_2"/>
    <property type="match status" value="1"/>
</dbReference>
<evidence type="ECO:0000259" key="9">
    <source>
        <dbReference type="SMART" id="SM01038"/>
    </source>
</evidence>
<evidence type="ECO:0000313" key="11">
    <source>
        <dbReference type="Proteomes" id="UP000249204"/>
    </source>
</evidence>
<dbReference type="InterPro" id="IPR006102">
    <property type="entry name" value="Ig-like_GH2"/>
</dbReference>
<evidence type="ECO:0000256" key="3">
    <source>
        <dbReference type="ARBA" id="ARBA00012756"/>
    </source>
</evidence>
<dbReference type="PROSITE" id="PS00719">
    <property type="entry name" value="GLYCOSYL_HYDROL_F2_1"/>
    <property type="match status" value="1"/>
</dbReference>
<dbReference type="PRINTS" id="PR00132">
    <property type="entry name" value="GLHYDRLASE2"/>
</dbReference>
<reference evidence="10 11" key="1">
    <citation type="submission" date="2018-06" db="EMBL/GenBank/DDBJ databases">
        <title>Isolation of heavy metals resistant Paenibacillus silvae NC2 from Gold-Copper mine in ZiJin, China.</title>
        <authorList>
            <person name="Xu J."/>
            <person name="Mazhar H.S."/>
            <person name="Rensing C."/>
        </authorList>
    </citation>
    <scope>NUCLEOTIDE SEQUENCE [LARGE SCALE GENOMIC DNA]</scope>
    <source>
        <strain evidence="10 11">NC2</strain>
    </source>
</reference>